<dbReference type="Proteomes" id="UP000266841">
    <property type="component" value="Unassembled WGS sequence"/>
</dbReference>
<evidence type="ECO:0000313" key="2">
    <source>
        <dbReference type="Proteomes" id="UP000266841"/>
    </source>
</evidence>
<dbReference type="SMART" id="SM00671">
    <property type="entry name" value="SEL1"/>
    <property type="match status" value="2"/>
</dbReference>
<name>K0T3P5_THAOC</name>
<dbReference type="OrthoDB" id="423970at2759"/>
<dbReference type="Gene3D" id="1.25.40.10">
    <property type="entry name" value="Tetratricopeptide repeat domain"/>
    <property type="match status" value="1"/>
</dbReference>
<dbReference type="InterPro" id="IPR006597">
    <property type="entry name" value="Sel1-like"/>
</dbReference>
<gene>
    <name evidence="1" type="ORF">THAOC_06147</name>
</gene>
<proteinExistence type="predicted"/>
<organism evidence="1 2">
    <name type="scientific">Thalassiosira oceanica</name>
    <name type="common">Marine diatom</name>
    <dbReference type="NCBI Taxonomy" id="159749"/>
    <lineage>
        <taxon>Eukaryota</taxon>
        <taxon>Sar</taxon>
        <taxon>Stramenopiles</taxon>
        <taxon>Ochrophyta</taxon>
        <taxon>Bacillariophyta</taxon>
        <taxon>Coscinodiscophyceae</taxon>
        <taxon>Thalassiosirophycidae</taxon>
        <taxon>Thalassiosirales</taxon>
        <taxon>Thalassiosiraceae</taxon>
        <taxon>Thalassiosira</taxon>
    </lineage>
</organism>
<accession>K0T3P5</accession>
<dbReference type="InterPro" id="IPR011990">
    <property type="entry name" value="TPR-like_helical_dom_sf"/>
</dbReference>
<dbReference type="AlphaFoldDB" id="K0T3P5"/>
<comment type="caution">
    <text evidence="1">The sequence shown here is derived from an EMBL/GenBank/DDBJ whole genome shotgun (WGS) entry which is preliminary data.</text>
</comment>
<keyword evidence="2" id="KW-1185">Reference proteome</keyword>
<protein>
    <recommendedName>
        <fullName evidence="3">Sel1 repeat family protein</fullName>
    </recommendedName>
</protein>
<reference evidence="1 2" key="1">
    <citation type="journal article" date="2012" name="Genome Biol.">
        <title>Genome and low-iron response of an oceanic diatom adapted to chronic iron limitation.</title>
        <authorList>
            <person name="Lommer M."/>
            <person name="Specht M."/>
            <person name="Roy A.S."/>
            <person name="Kraemer L."/>
            <person name="Andreson R."/>
            <person name="Gutowska M.A."/>
            <person name="Wolf J."/>
            <person name="Bergner S.V."/>
            <person name="Schilhabel M.B."/>
            <person name="Klostermeier U.C."/>
            <person name="Beiko R.G."/>
            <person name="Rosenstiel P."/>
            <person name="Hippler M."/>
            <person name="Laroche J."/>
        </authorList>
    </citation>
    <scope>NUCLEOTIDE SEQUENCE [LARGE SCALE GENOMIC DNA]</scope>
    <source>
        <strain evidence="1 2">CCMP1005</strain>
    </source>
</reference>
<dbReference type="EMBL" id="AGNL01006018">
    <property type="protein sequence ID" value="EJK72330.1"/>
    <property type="molecule type" value="Genomic_DNA"/>
</dbReference>
<evidence type="ECO:0000313" key="1">
    <source>
        <dbReference type="EMBL" id="EJK72330.1"/>
    </source>
</evidence>
<sequence length="161" mass="18213">MRVQTSLFCCPDCKSCGPVAVQLRSSCGPDRTACGPDRNKIRTHRAVPDQWGRNVLGYWYYKGEGVEEDVARGVRHWQQAAIQGHPESRYALGIHEHFVRGNHELAVRHLMISAKMGYEQSLNGFKKLFTEGHATKAQYAEALRGYQNALEEARSPQREEA</sequence>
<feature type="non-terminal residue" evidence="1">
    <location>
        <position position="161"/>
    </location>
</feature>
<dbReference type="Pfam" id="PF08238">
    <property type="entry name" value="Sel1"/>
    <property type="match status" value="2"/>
</dbReference>
<evidence type="ECO:0008006" key="3">
    <source>
        <dbReference type="Google" id="ProtNLM"/>
    </source>
</evidence>
<dbReference type="SUPFAM" id="SSF81901">
    <property type="entry name" value="HCP-like"/>
    <property type="match status" value="1"/>
</dbReference>